<evidence type="ECO:0000259" key="2">
    <source>
        <dbReference type="Pfam" id="PF16586"/>
    </source>
</evidence>
<dbReference type="InterPro" id="IPR013783">
    <property type="entry name" value="Ig-like_fold"/>
</dbReference>
<sequence length="505" mass="57751">MKQYEMFELSFEGVSPGKELVAEFSHGEKRVYVPGFYDGNGVYRFRFLPEEAGIYRWTANGESGAAVCEPADGTRHGVVRPNGLHLRYSDGERFSCFGTTVYALAHQPDELVRKTISSLKSSPFNKVRFCVFPKHYDYNHNEPELYAFEKTDGKWDTSKPCYQFWRRFEAIIDELGKSGIECDIILFHPYDRWGFSRLTKGESLEYLDYAVRRLSAYPNVWWSLANEYDLMDNYTLSDWKEFAEYISDHDICRHMLSNHNCFSYFDFSISQVTHCSIQDIFVCEVPELQRKYRKPVIFDECCYEGNISFGWGNISAFEMVNRFWTAVISGGYCTHGETYMSDDDVLWWSRGGELKGKSPARIALLRSIVESLPGDIDYFPEGVGCLTEEVIAGYRENGIPKNLIHDFWVKGLCSLPAERVKGFILRSRGVTGACMDGSGCSAYIKYYGRQCPSFDRFILPDGSYKVEVIDAWEMTRTVALENASGEINIALPGKEGIAVLAVRIK</sequence>
<dbReference type="Gene3D" id="2.60.40.3950">
    <property type="match status" value="1"/>
</dbReference>
<dbReference type="Pfam" id="PF18310">
    <property type="entry name" value="DUF5605"/>
    <property type="match status" value="1"/>
</dbReference>
<feature type="domain" description="Apiosidase-like catalytic" evidence="1">
    <location>
        <begin position="82"/>
        <end position="339"/>
    </location>
</feature>
<dbReference type="EMBL" id="DVLL01000012">
    <property type="protein sequence ID" value="HIT58651.1"/>
    <property type="molecule type" value="Genomic_DNA"/>
</dbReference>
<comment type="caution">
    <text evidence="4">The sequence shown here is derived from an EMBL/GenBank/DDBJ whole genome shotgun (WGS) entry which is preliminary data.</text>
</comment>
<feature type="domain" description="DUF5605" evidence="3">
    <location>
        <begin position="441"/>
        <end position="499"/>
    </location>
</feature>
<reference evidence="4" key="2">
    <citation type="journal article" date="2021" name="PeerJ">
        <title>Extensive microbial diversity within the chicken gut microbiome revealed by metagenomics and culture.</title>
        <authorList>
            <person name="Gilroy R."/>
            <person name="Ravi A."/>
            <person name="Getino M."/>
            <person name="Pursley I."/>
            <person name="Horton D.L."/>
            <person name="Alikhan N.F."/>
            <person name="Baker D."/>
            <person name="Gharbi K."/>
            <person name="Hall N."/>
            <person name="Watson M."/>
            <person name="Adriaenssens E.M."/>
            <person name="Foster-Nyarko E."/>
            <person name="Jarju S."/>
            <person name="Secka A."/>
            <person name="Antonio M."/>
            <person name="Oren A."/>
            <person name="Chaudhuri R.R."/>
            <person name="La Ragione R."/>
            <person name="Hildebrand F."/>
            <person name="Pallen M.J."/>
        </authorList>
    </citation>
    <scope>NUCLEOTIDE SEQUENCE</scope>
    <source>
        <strain evidence="4">CHK33-4379</strain>
    </source>
</reference>
<dbReference type="AlphaFoldDB" id="A0A9D1GSI5"/>
<dbReference type="Gene3D" id="3.20.20.80">
    <property type="entry name" value="Glycosidases"/>
    <property type="match status" value="1"/>
</dbReference>
<protein>
    <submittedName>
        <fullName evidence="4">DUF4038 domain-containing protein</fullName>
    </submittedName>
</protein>
<dbReference type="PANTHER" id="PTHR37836">
    <property type="entry name" value="LMO1036 PROTEIN"/>
    <property type="match status" value="1"/>
</dbReference>
<dbReference type="Pfam" id="PF13204">
    <property type="entry name" value="Apiosidase"/>
    <property type="match status" value="1"/>
</dbReference>
<dbReference type="Proteomes" id="UP000824136">
    <property type="component" value="Unassembled WGS sequence"/>
</dbReference>
<dbReference type="Gene3D" id="2.60.40.10">
    <property type="entry name" value="Immunoglobulins"/>
    <property type="match status" value="1"/>
</dbReference>
<dbReference type="InterPro" id="IPR025277">
    <property type="entry name" value="Apiosidase-like_cat_dom"/>
</dbReference>
<proteinExistence type="predicted"/>
<dbReference type="InterPro" id="IPR032260">
    <property type="entry name" value="DUF5060"/>
</dbReference>
<reference evidence="4" key="1">
    <citation type="submission" date="2020-10" db="EMBL/GenBank/DDBJ databases">
        <authorList>
            <person name="Gilroy R."/>
        </authorList>
    </citation>
    <scope>NUCLEOTIDE SEQUENCE</scope>
    <source>
        <strain evidence="4">CHK33-4379</strain>
    </source>
</reference>
<dbReference type="Pfam" id="PF16586">
    <property type="entry name" value="DUF5060"/>
    <property type="match status" value="1"/>
</dbReference>
<evidence type="ECO:0000259" key="3">
    <source>
        <dbReference type="Pfam" id="PF18310"/>
    </source>
</evidence>
<gene>
    <name evidence="4" type="ORF">IAC39_02915</name>
</gene>
<dbReference type="InterPro" id="IPR041239">
    <property type="entry name" value="DUF5605"/>
</dbReference>
<accession>A0A9D1GSI5</accession>
<dbReference type="InterPro" id="IPR017853">
    <property type="entry name" value="GH"/>
</dbReference>
<evidence type="ECO:0000259" key="1">
    <source>
        <dbReference type="Pfam" id="PF13204"/>
    </source>
</evidence>
<evidence type="ECO:0000313" key="4">
    <source>
        <dbReference type="EMBL" id="HIT58651.1"/>
    </source>
</evidence>
<dbReference type="PANTHER" id="PTHR37836:SF2">
    <property type="entry name" value="DUF4038 DOMAIN-CONTAINING PROTEIN"/>
    <property type="match status" value="1"/>
</dbReference>
<organism evidence="4 5">
    <name type="scientific">Candidatus Faeciplasma pullistercoris</name>
    <dbReference type="NCBI Taxonomy" id="2840800"/>
    <lineage>
        <taxon>Bacteria</taxon>
        <taxon>Bacillati</taxon>
        <taxon>Bacillota</taxon>
        <taxon>Clostridia</taxon>
        <taxon>Eubacteriales</taxon>
        <taxon>Oscillospiraceae</taxon>
        <taxon>Oscillospiraceae incertae sedis</taxon>
        <taxon>Candidatus Faeciplasma</taxon>
    </lineage>
</organism>
<name>A0A9D1GSI5_9FIRM</name>
<dbReference type="SUPFAM" id="SSF51445">
    <property type="entry name" value="(Trans)glycosidases"/>
    <property type="match status" value="1"/>
</dbReference>
<feature type="domain" description="DUF5060" evidence="2">
    <location>
        <begin position="2"/>
        <end position="59"/>
    </location>
</feature>
<evidence type="ECO:0000313" key="5">
    <source>
        <dbReference type="Proteomes" id="UP000824136"/>
    </source>
</evidence>